<dbReference type="EMBL" id="JADIMA010000012">
    <property type="protein sequence ID" value="MBO8472242.1"/>
    <property type="molecule type" value="Genomic_DNA"/>
</dbReference>
<dbReference type="Proteomes" id="UP000823604">
    <property type="component" value="Unassembled WGS sequence"/>
</dbReference>
<keyword evidence="3" id="KW-0675">Receptor</keyword>
<evidence type="ECO:0000256" key="1">
    <source>
        <dbReference type="SAM" id="SignalP"/>
    </source>
</evidence>
<comment type="caution">
    <text evidence="3">The sequence shown here is derived from an EMBL/GenBank/DDBJ whole genome shotgun (WGS) entry which is preliminary data.</text>
</comment>
<dbReference type="SUPFAM" id="SSF56935">
    <property type="entry name" value="Porins"/>
    <property type="match status" value="1"/>
</dbReference>
<dbReference type="InterPro" id="IPR008969">
    <property type="entry name" value="CarboxyPept-like_regulatory"/>
</dbReference>
<keyword evidence="1" id="KW-0732">Signal</keyword>
<accession>A0A9D9IGX4</accession>
<dbReference type="Gene3D" id="2.170.130.10">
    <property type="entry name" value="TonB-dependent receptor, plug domain"/>
    <property type="match status" value="1"/>
</dbReference>
<feature type="chain" id="PRO_5039352514" evidence="1">
    <location>
        <begin position="23"/>
        <end position="780"/>
    </location>
</feature>
<gene>
    <name evidence="3" type="ORF">IAB81_01240</name>
</gene>
<dbReference type="AlphaFoldDB" id="A0A9D9IGX4"/>
<name>A0A9D9IGX4_9BACT</name>
<organism evidence="3 4">
    <name type="scientific">Candidatus Merdivivens pullicola</name>
    <dbReference type="NCBI Taxonomy" id="2840872"/>
    <lineage>
        <taxon>Bacteria</taxon>
        <taxon>Pseudomonadati</taxon>
        <taxon>Bacteroidota</taxon>
        <taxon>Bacteroidia</taxon>
        <taxon>Bacteroidales</taxon>
        <taxon>Muribaculaceae</taxon>
        <taxon>Muribaculaceae incertae sedis</taxon>
        <taxon>Candidatus Merdivivens</taxon>
    </lineage>
</organism>
<reference evidence="3" key="1">
    <citation type="submission" date="2020-10" db="EMBL/GenBank/DDBJ databases">
        <authorList>
            <person name="Gilroy R."/>
        </authorList>
    </citation>
    <scope>NUCLEOTIDE SEQUENCE</scope>
    <source>
        <strain evidence="3">B1-8020</strain>
    </source>
</reference>
<dbReference type="Pfam" id="PF14905">
    <property type="entry name" value="OMP_b-brl_3"/>
    <property type="match status" value="1"/>
</dbReference>
<dbReference type="InterPro" id="IPR041700">
    <property type="entry name" value="OMP_b-brl_3"/>
</dbReference>
<protein>
    <submittedName>
        <fullName evidence="3">TonB-dependent receptor</fullName>
    </submittedName>
</protein>
<proteinExistence type="predicted"/>
<sequence>MKTNFIILISLILVLSPSALSAKNIKISGRVVDEQGVPIPYSTIVMTDYRDSVVFVALVDGEEGKFSFSGIKIDEKKYTFTFSNGFNLKKSIVVTGKDCPKEVDFGDVVLEQYSQMLDEATVTGGNKGIRRADRTIYVIDSTYLDRVVVTEDLLDKIPLVTADPLSHSASILGAENTYVMLNGINTGRSVDLRRINYRDIEKVEIIHVPTGFLAGQGYDGVINIVLKPEIRTGVDAGFEEFLRLPSTDNDFYAGFTYGSGDVKFELLYSNYYRVMDNRYKSTRSDKFAELEYVMDGIMNDGKELDHTIDFNLDWHITPDDYFNITTNTMAYSTADKTTMYEQYYRDMDGNNLANLSPFSTRYAYEQFNGNYTVFYKHTMREKKTDYLTVNANIGYNRSKDLSQTVYEQDGREIVNTEFSDRLSVTLESEYHNKINDIFTFDAGIRGYYRRFNSDVKEIANSTTLYDAYLAHAYVAFGAEVGKFGFKANLGGYNNSNIFRAPFEKTYNYWGFISTFTAMMRINAEHTLRLKFNRYAALPSAWAFVPYTLQTDDMTEDTGNPSLTPQTTNELELRYNFTTEGYSFYATPAYYHSSNIMGTEMTFRQDLGVATRTVNCGSRDMFAVVVGGSISPLDWFSFDAFLQPTYDIYNTFGKKRAMPWFYGSANLSFFLPYDFSIRASANYRTKILNAIGYSEPSYSSTSLYLRKYFPSIGLEVSVGWWRPFYSSDISHSFSGDNYEIESYSRRLNSSGVFFRVAFYFVSGKELTRYAVPTNFDMDSRN</sequence>
<dbReference type="InterPro" id="IPR037066">
    <property type="entry name" value="Plug_dom_sf"/>
</dbReference>
<feature type="domain" description="Outer membrane protein beta-barrel" evidence="2">
    <location>
        <begin position="382"/>
        <end position="752"/>
    </location>
</feature>
<dbReference type="SUPFAM" id="SSF49464">
    <property type="entry name" value="Carboxypeptidase regulatory domain-like"/>
    <property type="match status" value="1"/>
</dbReference>
<feature type="signal peptide" evidence="1">
    <location>
        <begin position="1"/>
        <end position="22"/>
    </location>
</feature>
<evidence type="ECO:0000259" key="2">
    <source>
        <dbReference type="Pfam" id="PF14905"/>
    </source>
</evidence>
<reference evidence="3" key="2">
    <citation type="journal article" date="2021" name="PeerJ">
        <title>Extensive microbial diversity within the chicken gut microbiome revealed by metagenomics and culture.</title>
        <authorList>
            <person name="Gilroy R."/>
            <person name="Ravi A."/>
            <person name="Getino M."/>
            <person name="Pursley I."/>
            <person name="Horton D.L."/>
            <person name="Alikhan N.F."/>
            <person name="Baker D."/>
            <person name="Gharbi K."/>
            <person name="Hall N."/>
            <person name="Watson M."/>
            <person name="Adriaenssens E.M."/>
            <person name="Foster-Nyarko E."/>
            <person name="Jarju S."/>
            <person name="Secka A."/>
            <person name="Antonio M."/>
            <person name="Oren A."/>
            <person name="Chaudhuri R.R."/>
            <person name="La Ragione R."/>
            <person name="Hildebrand F."/>
            <person name="Pallen M.J."/>
        </authorList>
    </citation>
    <scope>NUCLEOTIDE SEQUENCE</scope>
    <source>
        <strain evidence="3">B1-8020</strain>
    </source>
</reference>
<evidence type="ECO:0000313" key="4">
    <source>
        <dbReference type="Proteomes" id="UP000823604"/>
    </source>
</evidence>
<evidence type="ECO:0000313" key="3">
    <source>
        <dbReference type="EMBL" id="MBO8472242.1"/>
    </source>
</evidence>